<dbReference type="Pfam" id="PF07690">
    <property type="entry name" value="MFS_1"/>
    <property type="match status" value="1"/>
</dbReference>
<feature type="transmembrane region" description="Helical" evidence="6">
    <location>
        <begin position="322"/>
        <end position="340"/>
    </location>
</feature>
<dbReference type="InterPro" id="IPR001958">
    <property type="entry name" value="Tet-R_TetA/multi-R_MdtG-like"/>
</dbReference>
<evidence type="ECO:0000256" key="4">
    <source>
        <dbReference type="ARBA" id="ARBA00023136"/>
    </source>
</evidence>
<feature type="transmembrane region" description="Helical" evidence="6">
    <location>
        <begin position="191"/>
        <end position="212"/>
    </location>
</feature>
<feature type="transmembrane region" description="Helical" evidence="6">
    <location>
        <begin position="72"/>
        <end position="90"/>
    </location>
</feature>
<dbReference type="Gene3D" id="1.20.1720.10">
    <property type="entry name" value="Multidrug resistance protein D"/>
    <property type="match status" value="1"/>
</dbReference>
<dbReference type="GO" id="GO:0005886">
    <property type="term" value="C:plasma membrane"/>
    <property type="evidence" value="ECO:0007669"/>
    <property type="project" value="TreeGrafter"/>
</dbReference>
<dbReference type="InterPro" id="IPR036259">
    <property type="entry name" value="MFS_trans_sf"/>
</dbReference>
<protein>
    <submittedName>
        <fullName evidence="8">Putative MFS family arabinose efflux permease</fullName>
    </submittedName>
</protein>
<dbReference type="GO" id="GO:0022857">
    <property type="term" value="F:transmembrane transporter activity"/>
    <property type="evidence" value="ECO:0007669"/>
    <property type="project" value="InterPro"/>
</dbReference>
<feature type="transmembrane region" description="Helical" evidence="6">
    <location>
        <begin position="224"/>
        <end position="242"/>
    </location>
</feature>
<feature type="transmembrane region" description="Helical" evidence="6">
    <location>
        <begin position="165"/>
        <end position="185"/>
    </location>
</feature>
<proteinExistence type="predicted"/>
<dbReference type="SUPFAM" id="SSF103473">
    <property type="entry name" value="MFS general substrate transporter"/>
    <property type="match status" value="1"/>
</dbReference>
<evidence type="ECO:0000256" key="3">
    <source>
        <dbReference type="ARBA" id="ARBA00022989"/>
    </source>
</evidence>
<dbReference type="Gene3D" id="1.20.1250.20">
    <property type="entry name" value="MFS general substrate transporter like domains"/>
    <property type="match status" value="1"/>
</dbReference>
<feature type="transmembrane region" description="Helical" evidence="6">
    <location>
        <begin position="418"/>
        <end position="442"/>
    </location>
</feature>
<comment type="subcellular location">
    <subcellularLocation>
        <location evidence="1">Membrane</location>
        <topology evidence="1">Multi-pass membrane protein</topology>
    </subcellularLocation>
</comment>
<evidence type="ECO:0000256" key="1">
    <source>
        <dbReference type="ARBA" id="ARBA00004141"/>
    </source>
</evidence>
<name>A0A4R3NGA3_9GAMM</name>
<dbReference type="PANTHER" id="PTHR23501:SF154">
    <property type="entry name" value="MULTIDRUG-EFFLUX TRANSPORTER RV1634-RELATED"/>
    <property type="match status" value="1"/>
</dbReference>
<dbReference type="OrthoDB" id="9807274at2"/>
<dbReference type="PRINTS" id="PR01035">
    <property type="entry name" value="TCRTETA"/>
</dbReference>
<feature type="transmembrane region" description="Helical" evidence="6">
    <location>
        <begin position="248"/>
        <end position="268"/>
    </location>
</feature>
<keyword evidence="3 6" id="KW-1133">Transmembrane helix</keyword>
<keyword evidence="2 6" id="KW-0812">Transmembrane</keyword>
<feature type="transmembrane region" description="Helical" evidence="6">
    <location>
        <begin position="462"/>
        <end position="479"/>
    </location>
</feature>
<dbReference type="PROSITE" id="PS50850">
    <property type="entry name" value="MFS"/>
    <property type="match status" value="1"/>
</dbReference>
<dbReference type="RefSeq" id="WP_132496988.1">
    <property type="nucleotide sequence ID" value="NZ_SMAS01000009.1"/>
</dbReference>
<feature type="compositionally biased region" description="Polar residues" evidence="5">
    <location>
        <begin position="1"/>
        <end position="23"/>
    </location>
</feature>
<feature type="transmembrane region" description="Helical" evidence="6">
    <location>
        <begin position="288"/>
        <end position="310"/>
    </location>
</feature>
<evidence type="ECO:0000313" key="9">
    <source>
        <dbReference type="Proteomes" id="UP000295055"/>
    </source>
</evidence>
<feature type="domain" description="Major facilitator superfamily (MFS) profile" evidence="7">
    <location>
        <begin position="38"/>
        <end position="483"/>
    </location>
</feature>
<evidence type="ECO:0000259" key="7">
    <source>
        <dbReference type="PROSITE" id="PS50850"/>
    </source>
</evidence>
<dbReference type="PANTHER" id="PTHR23501">
    <property type="entry name" value="MAJOR FACILITATOR SUPERFAMILY"/>
    <property type="match status" value="1"/>
</dbReference>
<feature type="transmembrane region" description="Helical" evidence="6">
    <location>
        <begin position="102"/>
        <end position="120"/>
    </location>
</feature>
<evidence type="ECO:0000256" key="5">
    <source>
        <dbReference type="SAM" id="MobiDB-lite"/>
    </source>
</evidence>
<feature type="transmembrane region" description="Helical" evidence="6">
    <location>
        <begin position="36"/>
        <end position="60"/>
    </location>
</feature>
<evidence type="ECO:0000313" key="8">
    <source>
        <dbReference type="EMBL" id="TCT30286.1"/>
    </source>
</evidence>
<reference evidence="8 9" key="1">
    <citation type="submission" date="2019-03" db="EMBL/GenBank/DDBJ databases">
        <title>Genomic analyses of the natural microbiome of Caenorhabditis elegans.</title>
        <authorList>
            <person name="Samuel B."/>
        </authorList>
    </citation>
    <scope>NUCLEOTIDE SEQUENCE [LARGE SCALE GENOMIC DNA]</scope>
    <source>
        <strain evidence="8 9">JUb102</strain>
    </source>
</reference>
<accession>A0A4R3NGA3</accession>
<evidence type="ECO:0000256" key="2">
    <source>
        <dbReference type="ARBA" id="ARBA00022692"/>
    </source>
</evidence>
<gene>
    <name evidence="8" type="ORF">EC835_10938</name>
</gene>
<dbReference type="EMBL" id="SMAS01000009">
    <property type="protein sequence ID" value="TCT30286.1"/>
    <property type="molecule type" value="Genomic_DNA"/>
</dbReference>
<organism evidence="8 9">
    <name type="scientific">Providencia alcalifaciens</name>
    <dbReference type="NCBI Taxonomy" id="126385"/>
    <lineage>
        <taxon>Bacteria</taxon>
        <taxon>Pseudomonadati</taxon>
        <taxon>Pseudomonadota</taxon>
        <taxon>Gammaproteobacteria</taxon>
        <taxon>Enterobacterales</taxon>
        <taxon>Morganellaceae</taxon>
        <taxon>Providencia</taxon>
    </lineage>
</organism>
<comment type="caution">
    <text evidence="8">The sequence shown here is derived from an EMBL/GenBank/DDBJ whole genome shotgun (WGS) entry which is preliminary data.</text>
</comment>
<dbReference type="InterPro" id="IPR011701">
    <property type="entry name" value="MFS"/>
</dbReference>
<feature type="transmembrane region" description="Helical" evidence="6">
    <location>
        <begin position="352"/>
        <end position="371"/>
    </location>
</feature>
<sequence>MSNKTVTESNKNGTKSNETSTEPQGKWADLLSGTNALLTIALTGGVALHAINIYIVTTILPSVVNDIGGLEYYAWNTTLFVATSIIGSALSSKVLDSLGPKLAYLSALLLFSLGAIWCASSPSMLTLLGGRALQGLGGGMLFALSYALIRIVFTPNLWSRAMGVISGMWGIATLCGPAIGGIFAQGGHWRWAFWALLPVAVVLAVIVINQLPGKKSQQSQTTKIPILAISLLVISVLAISIGSLSESLLSNLIGLFIGIALLVTIALIDGKNGKRLLPTGAYSLKTQLGVIFLTMGLLVGGMTTEIYVPYFLQTIHQFSPLMAGYLTAVMAAGWTVGALLSANKTGAIVLRILKAGPVIILVSLIILAVLTPNLDLVNSIPLFILYLLAMMGVGLGIGICWPHLVLRVFNAAPKGEENLASSSVITIQLYATALSAALVGVVVNNSGLINPGGLVGAQQASVWLFALFAISPFLAAVLIRKVK</sequence>
<dbReference type="InterPro" id="IPR020846">
    <property type="entry name" value="MFS_dom"/>
</dbReference>
<keyword evidence="4 6" id="KW-0472">Membrane</keyword>
<feature type="region of interest" description="Disordered" evidence="5">
    <location>
        <begin position="1"/>
        <end position="25"/>
    </location>
</feature>
<dbReference type="AlphaFoldDB" id="A0A4R3NGA3"/>
<evidence type="ECO:0000256" key="6">
    <source>
        <dbReference type="SAM" id="Phobius"/>
    </source>
</evidence>
<dbReference type="Proteomes" id="UP000295055">
    <property type="component" value="Unassembled WGS sequence"/>
</dbReference>
<feature type="transmembrane region" description="Helical" evidence="6">
    <location>
        <begin position="383"/>
        <end position="406"/>
    </location>
</feature>
<feature type="transmembrane region" description="Helical" evidence="6">
    <location>
        <begin position="132"/>
        <end position="153"/>
    </location>
</feature>